<dbReference type="EMBL" id="BK014814">
    <property type="protein sequence ID" value="DAD76949.1"/>
    <property type="molecule type" value="Genomic_DNA"/>
</dbReference>
<protein>
    <submittedName>
        <fullName evidence="1">Uncharacterized protein</fullName>
    </submittedName>
</protein>
<reference evidence="1" key="1">
    <citation type="journal article" date="2021" name="Proc. Natl. Acad. Sci. U.S.A.">
        <title>A Catalog of Tens of Thousands of Viruses from Human Metagenomes Reveals Hidden Associations with Chronic Diseases.</title>
        <authorList>
            <person name="Tisza M.J."/>
            <person name="Buck C.B."/>
        </authorList>
    </citation>
    <scope>NUCLEOTIDE SEQUENCE</scope>
    <source>
        <strain evidence="1">CtnYE48</strain>
    </source>
</reference>
<name>A0A8S5M3U1_9CAUD</name>
<evidence type="ECO:0000313" key="1">
    <source>
        <dbReference type="EMBL" id="DAD76949.1"/>
    </source>
</evidence>
<accession>A0A8S5M3U1</accession>
<proteinExistence type="predicted"/>
<sequence>MTDVLCCKKKCLNNKNGICTAKTIEYDGLCQTYITCGGASKGNYGVCVRSHGKLKRKGGEVLK</sequence>
<organism evidence="1">
    <name type="scientific">Podoviridae sp. ctnYE48</name>
    <dbReference type="NCBI Taxonomy" id="2826576"/>
    <lineage>
        <taxon>Viruses</taxon>
        <taxon>Duplodnaviria</taxon>
        <taxon>Heunggongvirae</taxon>
        <taxon>Uroviricota</taxon>
        <taxon>Caudoviricetes</taxon>
    </lineage>
</organism>